<keyword evidence="1" id="KW-0812">Transmembrane</keyword>
<feature type="transmembrane region" description="Helical" evidence="1">
    <location>
        <begin position="196"/>
        <end position="218"/>
    </location>
</feature>
<keyword evidence="1" id="KW-0472">Membrane</keyword>
<keyword evidence="4" id="KW-1185">Reference proteome</keyword>
<dbReference type="Pfam" id="PF00487">
    <property type="entry name" value="FA_desaturase"/>
    <property type="match status" value="1"/>
</dbReference>
<dbReference type="Proteomes" id="UP001596086">
    <property type="component" value="Unassembled WGS sequence"/>
</dbReference>
<accession>A0ABW0RZ24</accession>
<proteinExistence type="predicted"/>
<organism evidence="3 4">
    <name type="scientific">Massilia aerilata</name>
    <dbReference type="NCBI Taxonomy" id="453817"/>
    <lineage>
        <taxon>Bacteria</taxon>
        <taxon>Pseudomonadati</taxon>
        <taxon>Pseudomonadota</taxon>
        <taxon>Betaproteobacteria</taxon>
        <taxon>Burkholderiales</taxon>
        <taxon>Oxalobacteraceae</taxon>
        <taxon>Telluria group</taxon>
        <taxon>Massilia</taxon>
    </lineage>
</organism>
<dbReference type="CDD" id="cd03510">
    <property type="entry name" value="Rhizobitoxine-FADS-like"/>
    <property type="match status" value="1"/>
</dbReference>
<sequence>MRHDWTQPLPREQIRPFLVKSDLAGWRMLAFNWGLVAACFGLVMWRANPLTVGAALIVLGGRQLGLGILMHEAAHRSLFKTARLNEWAGQWLCAAPMFVELRIYRQYHFTHHRQAGTDADPDLPNYEHYPVSRASLRRKLLRDITGRSGLRAFGALMILYASADQRSGYSYRSADQADEARRLSAGTLLRNCWRCVLANAAMLAICAAAGHAFVYLLWPTAWLTTYMLYSRIRNVAEHGALPGTREPDIWRNTRTVLASWWERLTVAPNYVNYHFEHHLLPAVPAWQLPRFHRWLREQGAYQHGAPLEHGYLQVLKRMTASGRATSRPRQ</sequence>
<gene>
    <name evidence="3" type="ORF">ACFPO9_10290</name>
</gene>
<protein>
    <submittedName>
        <fullName evidence="3">Fatty acid desaturase family protein</fullName>
        <ecNumber evidence="3">1.14.19.-</ecNumber>
    </submittedName>
</protein>
<feature type="transmembrane region" description="Helical" evidence="1">
    <location>
        <begin position="24"/>
        <end position="45"/>
    </location>
</feature>
<dbReference type="GO" id="GO:0016491">
    <property type="term" value="F:oxidoreductase activity"/>
    <property type="evidence" value="ECO:0007669"/>
    <property type="project" value="UniProtKB-KW"/>
</dbReference>
<dbReference type="EC" id="1.14.19.-" evidence="3"/>
<keyword evidence="3" id="KW-0560">Oxidoreductase</keyword>
<comment type="caution">
    <text evidence="3">The sequence shown here is derived from an EMBL/GenBank/DDBJ whole genome shotgun (WGS) entry which is preliminary data.</text>
</comment>
<keyword evidence="1" id="KW-1133">Transmembrane helix</keyword>
<dbReference type="EMBL" id="JBHSMZ010000006">
    <property type="protein sequence ID" value="MFC5548905.1"/>
    <property type="molecule type" value="Genomic_DNA"/>
</dbReference>
<feature type="domain" description="Fatty acid desaturase" evidence="2">
    <location>
        <begin position="50"/>
        <end position="307"/>
    </location>
</feature>
<reference evidence="4" key="1">
    <citation type="journal article" date="2019" name="Int. J. Syst. Evol. Microbiol.">
        <title>The Global Catalogue of Microorganisms (GCM) 10K type strain sequencing project: providing services to taxonomists for standard genome sequencing and annotation.</title>
        <authorList>
            <consortium name="The Broad Institute Genomics Platform"/>
            <consortium name="The Broad Institute Genome Sequencing Center for Infectious Disease"/>
            <person name="Wu L."/>
            <person name="Ma J."/>
        </authorList>
    </citation>
    <scope>NUCLEOTIDE SEQUENCE [LARGE SCALE GENOMIC DNA]</scope>
    <source>
        <strain evidence="4">CGMCC 4.5798</strain>
    </source>
</reference>
<evidence type="ECO:0000313" key="4">
    <source>
        <dbReference type="Proteomes" id="UP001596086"/>
    </source>
</evidence>
<dbReference type="InterPro" id="IPR005804">
    <property type="entry name" value="FA_desaturase_dom"/>
</dbReference>
<dbReference type="PANTHER" id="PTHR12879">
    <property type="entry name" value="SPHINGOLIPID DELTA 4 DESATURASE/C-4 HYDROXYLASE PROTEIN DES2"/>
    <property type="match status" value="1"/>
</dbReference>
<evidence type="ECO:0000313" key="3">
    <source>
        <dbReference type="EMBL" id="MFC5548905.1"/>
    </source>
</evidence>
<evidence type="ECO:0000256" key="1">
    <source>
        <dbReference type="SAM" id="Phobius"/>
    </source>
</evidence>
<evidence type="ECO:0000259" key="2">
    <source>
        <dbReference type="Pfam" id="PF00487"/>
    </source>
</evidence>
<dbReference type="RefSeq" id="WP_379770232.1">
    <property type="nucleotide sequence ID" value="NZ_JBHSMZ010000006.1"/>
</dbReference>
<dbReference type="PANTHER" id="PTHR12879:SF8">
    <property type="entry name" value="SPHINGOLIPID DELTA(4)-DESATURASE DES1"/>
    <property type="match status" value="1"/>
</dbReference>
<name>A0ABW0RZ24_9BURK</name>